<accession>A0A371J470</accession>
<evidence type="ECO:0000313" key="3">
    <source>
        <dbReference type="EMBL" id="RDY27580.1"/>
    </source>
</evidence>
<sequence>MDELFKLILRTSLYGSITGILILFINIIFKNKLTPKWSYLLWLLLVIKLIIPFGPESNVSIFNKFESENLKTISSYQDKSNNKLLDQSYQNTSDVNSHRLDKSINPQNISIENSRLNDESTFKFNFKNLINNSLSLFWLVIAINIFAFISVSYILLILKLRKYTTRPSLRLDKILDKAKNTFNINRNVKITINEYISTPALIGIFNPKILLPLNMVSMSDNELKHIFLHELSHYKRKDNFINIVLLVIKSIHWFNPFIWYLLKKLREDMELATDEKVLNTLNEEDYINYGATLLTVLSKMNKCKYQPNIISMAKDKIEMEKRIMNIKFIKKYKGKKIIFTTIGALVLGIASPAILTSAQNSSQVTYADIKANKVSNKYEMSKLQTKFFNLIDFMNENKNVLVDEMRSNITEFTLEKTEQQGKDNRCDIYTIGNEQLEVYYVKRDGQGPYYLRAITYKLNGNDIKALKLNYSNEVKEISMLEVATESINGLENSYDNLKLKKSFGDIYSTYIKLIKEAEANNLLTKEDLLKINPNFNQGEVDSIENEISYSIINKEDNTDLYVTFDRDSGNLETIYLYDKIPNSKKYASLFTKTKHYDYKGWDVQDLYNQLYNLKVDETNCLISLEYENPNELKNNFIDFMNK</sequence>
<dbReference type="CDD" id="cd07341">
    <property type="entry name" value="M56_BlaR1_MecR1_like"/>
    <property type="match status" value="1"/>
</dbReference>
<dbReference type="Pfam" id="PF05569">
    <property type="entry name" value="Peptidase_M56"/>
    <property type="match status" value="1"/>
</dbReference>
<dbReference type="PANTHER" id="PTHR34978:SF3">
    <property type="entry name" value="SLR0241 PROTEIN"/>
    <property type="match status" value="1"/>
</dbReference>
<gene>
    <name evidence="3" type="ORF">CHL78_008935</name>
</gene>
<evidence type="ECO:0000256" key="1">
    <source>
        <dbReference type="SAM" id="Phobius"/>
    </source>
</evidence>
<feature type="transmembrane region" description="Helical" evidence="1">
    <location>
        <begin position="136"/>
        <end position="158"/>
    </location>
</feature>
<keyword evidence="1" id="KW-1133">Transmembrane helix</keyword>
<feature type="transmembrane region" description="Helical" evidence="1">
    <location>
        <begin position="240"/>
        <end position="262"/>
    </location>
</feature>
<keyword evidence="4" id="KW-1185">Reference proteome</keyword>
<dbReference type="RefSeq" id="WP_094367444.1">
    <property type="nucleotide sequence ID" value="NZ_NOJY02000012.1"/>
</dbReference>
<evidence type="ECO:0000259" key="2">
    <source>
        <dbReference type="Pfam" id="PF05569"/>
    </source>
</evidence>
<feature type="domain" description="Peptidase M56" evidence="2">
    <location>
        <begin position="8"/>
        <end position="326"/>
    </location>
</feature>
<protein>
    <recommendedName>
        <fullName evidence="2">Peptidase M56 domain-containing protein</fullName>
    </recommendedName>
</protein>
<comment type="caution">
    <text evidence="3">The sequence shown here is derived from an EMBL/GenBank/DDBJ whole genome shotgun (WGS) entry which is preliminary data.</text>
</comment>
<dbReference type="Gene3D" id="3.30.2010.10">
    <property type="entry name" value="Metalloproteases ('zincins'), catalytic domain"/>
    <property type="match status" value="1"/>
</dbReference>
<feature type="transmembrane region" description="Helical" evidence="1">
    <location>
        <begin position="337"/>
        <end position="355"/>
    </location>
</feature>
<name>A0A371J470_9FIRM</name>
<keyword evidence="1" id="KW-0472">Membrane</keyword>
<organism evidence="3 4">
    <name type="scientific">Romboutsia weinsteinii</name>
    <dbReference type="NCBI Taxonomy" id="2020949"/>
    <lineage>
        <taxon>Bacteria</taxon>
        <taxon>Bacillati</taxon>
        <taxon>Bacillota</taxon>
        <taxon>Clostridia</taxon>
        <taxon>Peptostreptococcales</taxon>
        <taxon>Peptostreptococcaceae</taxon>
        <taxon>Romboutsia</taxon>
    </lineage>
</organism>
<dbReference type="AlphaFoldDB" id="A0A371J470"/>
<feature type="transmembrane region" description="Helical" evidence="1">
    <location>
        <begin position="12"/>
        <end position="29"/>
    </location>
</feature>
<dbReference type="InterPro" id="IPR008756">
    <property type="entry name" value="Peptidase_M56"/>
</dbReference>
<dbReference type="PANTHER" id="PTHR34978">
    <property type="entry name" value="POSSIBLE SENSOR-TRANSDUCER PROTEIN BLAR"/>
    <property type="match status" value="1"/>
</dbReference>
<keyword evidence="1" id="KW-0812">Transmembrane</keyword>
<dbReference type="OrthoDB" id="9816453at2"/>
<dbReference type="EMBL" id="NOJY02000012">
    <property type="protein sequence ID" value="RDY27580.1"/>
    <property type="molecule type" value="Genomic_DNA"/>
</dbReference>
<evidence type="ECO:0000313" key="4">
    <source>
        <dbReference type="Proteomes" id="UP000215694"/>
    </source>
</evidence>
<proteinExistence type="predicted"/>
<reference evidence="3 4" key="1">
    <citation type="journal article" date="2017" name="Genome Announc.">
        <title>Draft Genome Sequence of Romboutsia weinsteinii sp. nov. Strain CCRI-19649(T) Isolated from Surface Water.</title>
        <authorList>
            <person name="Maheux A.F."/>
            <person name="Boudreau D.K."/>
            <person name="Berube E."/>
            <person name="Boissinot M."/>
            <person name="Cantin P."/>
            <person name="Raymond F."/>
            <person name="Corbeil J."/>
            <person name="Omar R.F."/>
            <person name="Bergeron M.G."/>
        </authorList>
    </citation>
    <scope>NUCLEOTIDE SEQUENCE [LARGE SCALE GENOMIC DNA]</scope>
    <source>
        <strain evidence="3 4">CCRI-19649</strain>
    </source>
</reference>
<feature type="transmembrane region" description="Helical" evidence="1">
    <location>
        <begin position="36"/>
        <end position="54"/>
    </location>
</feature>
<dbReference type="Proteomes" id="UP000215694">
    <property type="component" value="Unassembled WGS sequence"/>
</dbReference>
<dbReference type="InterPro" id="IPR052173">
    <property type="entry name" value="Beta-lactam_resp_regulator"/>
</dbReference>